<sequence>MSRPKKRSRVESDASVAPSPIKDVSGCDNDGRDGGNCPSSSDYSSIPTPAEDPVEQPTSMNTLPQLTFEQTYPEVTLPIERANIKLLIDGGKLNSVSYGWKTFSKPTEEELTAMKNVTEWEFRKHFIGLSTNKCVFQVIKATLPNVSLSSDVACEIRQHLLRKFDVWKFDLLSDRCYAWVLAHYRKHQSELDRIDATTKEGKQALKRFFEARTHSTPFKRLYGGAHCKVLDVDLVFSDEYSNKLPSWYFRQVIPFLCAKTLPLVKSELQNNLTTGFDKGPCPWRARLPSDTKFVQDNDLRNYVSKCFDSLAAHKDFEDVELDIFPWKDYSDNSNHMLALAAKGAVSTFIEAEMIITTPPPPPGSAYPLQRDIGEDESDSELEDDDNPQPYPKPLNV</sequence>
<keyword evidence="2" id="KW-1185">Reference proteome</keyword>
<dbReference type="EMBL" id="MU394399">
    <property type="protein sequence ID" value="KAI6081336.1"/>
    <property type="molecule type" value="Genomic_DNA"/>
</dbReference>
<accession>A0ACC0CLV0</accession>
<reference evidence="1 2" key="1">
    <citation type="journal article" date="2022" name="New Phytol.">
        <title>Ecological generalism drives hyperdiversity of secondary metabolite gene clusters in xylarialean endophytes.</title>
        <authorList>
            <person name="Franco M.E.E."/>
            <person name="Wisecaver J.H."/>
            <person name="Arnold A.E."/>
            <person name="Ju Y.M."/>
            <person name="Slot J.C."/>
            <person name="Ahrendt S."/>
            <person name="Moore L.P."/>
            <person name="Eastman K.E."/>
            <person name="Scott K."/>
            <person name="Konkel Z."/>
            <person name="Mondo S.J."/>
            <person name="Kuo A."/>
            <person name="Hayes R.D."/>
            <person name="Haridas S."/>
            <person name="Andreopoulos B."/>
            <person name="Riley R."/>
            <person name="LaButti K."/>
            <person name="Pangilinan J."/>
            <person name="Lipzen A."/>
            <person name="Amirebrahimi M."/>
            <person name="Yan J."/>
            <person name="Adam C."/>
            <person name="Keymanesh K."/>
            <person name="Ng V."/>
            <person name="Louie K."/>
            <person name="Northen T."/>
            <person name="Drula E."/>
            <person name="Henrissat B."/>
            <person name="Hsieh H.M."/>
            <person name="Youens-Clark K."/>
            <person name="Lutzoni F."/>
            <person name="Miadlikowska J."/>
            <person name="Eastwood D.C."/>
            <person name="Hamelin R.C."/>
            <person name="Grigoriev I.V."/>
            <person name="U'Ren J.M."/>
        </authorList>
    </citation>
    <scope>NUCLEOTIDE SEQUENCE [LARGE SCALE GENOMIC DNA]</scope>
    <source>
        <strain evidence="1 2">ER1909</strain>
    </source>
</reference>
<organism evidence="1 2">
    <name type="scientific">Hypoxylon rubiginosum</name>
    <dbReference type="NCBI Taxonomy" id="110542"/>
    <lineage>
        <taxon>Eukaryota</taxon>
        <taxon>Fungi</taxon>
        <taxon>Dikarya</taxon>
        <taxon>Ascomycota</taxon>
        <taxon>Pezizomycotina</taxon>
        <taxon>Sordariomycetes</taxon>
        <taxon>Xylariomycetidae</taxon>
        <taxon>Xylariales</taxon>
        <taxon>Hypoxylaceae</taxon>
        <taxon>Hypoxylon</taxon>
    </lineage>
</organism>
<dbReference type="Proteomes" id="UP001497680">
    <property type="component" value="Unassembled WGS sequence"/>
</dbReference>
<comment type="caution">
    <text evidence="1">The sequence shown here is derived from an EMBL/GenBank/DDBJ whole genome shotgun (WGS) entry which is preliminary data.</text>
</comment>
<evidence type="ECO:0000313" key="2">
    <source>
        <dbReference type="Proteomes" id="UP001497680"/>
    </source>
</evidence>
<evidence type="ECO:0000313" key="1">
    <source>
        <dbReference type="EMBL" id="KAI6081336.1"/>
    </source>
</evidence>
<name>A0ACC0CLV0_9PEZI</name>
<protein>
    <submittedName>
        <fullName evidence="1">Uncharacterized protein</fullName>
    </submittedName>
</protein>
<proteinExistence type="predicted"/>
<gene>
    <name evidence="1" type="ORF">F4821DRAFT_275103</name>
</gene>